<name>A0A4U5M229_STECR</name>
<keyword evidence="2" id="KW-1185">Reference proteome</keyword>
<sequence>MANLKLAQTGRSGHQFAKKIYSKEAPEPGELNLRTGLLGHSTFDPTLRKNCQFGDPSPRTVRWHLH</sequence>
<dbReference type="AlphaFoldDB" id="A0A4U5M229"/>
<gene>
    <name evidence="1" type="ORF">L596_026657</name>
</gene>
<evidence type="ECO:0000313" key="2">
    <source>
        <dbReference type="Proteomes" id="UP000298663"/>
    </source>
</evidence>
<proteinExistence type="predicted"/>
<comment type="caution">
    <text evidence="1">The sequence shown here is derived from an EMBL/GenBank/DDBJ whole genome shotgun (WGS) entry which is preliminary data.</text>
</comment>
<accession>A0A4U5M229</accession>
<evidence type="ECO:0000313" key="1">
    <source>
        <dbReference type="EMBL" id="TKR62737.1"/>
    </source>
</evidence>
<reference evidence="1 2" key="1">
    <citation type="journal article" date="2015" name="Genome Biol.">
        <title>Comparative genomics of Steinernema reveals deeply conserved gene regulatory networks.</title>
        <authorList>
            <person name="Dillman A.R."/>
            <person name="Macchietto M."/>
            <person name="Porter C.F."/>
            <person name="Rogers A."/>
            <person name="Williams B."/>
            <person name="Antoshechkin I."/>
            <person name="Lee M.M."/>
            <person name="Goodwin Z."/>
            <person name="Lu X."/>
            <person name="Lewis E.E."/>
            <person name="Goodrich-Blair H."/>
            <person name="Stock S.P."/>
            <person name="Adams B.J."/>
            <person name="Sternberg P.W."/>
            <person name="Mortazavi A."/>
        </authorList>
    </citation>
    <scope>NUCLEOTIDE SEQUENCE [LARGE SCALE GENOMIC DNA]</scope>
    <source>
        <strain evidence="1 2">ALL</strain>
    </source>
</reference>
<protein>
    <submittedName>
        <fullName evidence="1">Uncharacterized protein</fullName>
    </submittedName>
</protein>
<dbReference type="EMBL" id="AZBU02000010">
    <property type="protein sequence ID" value="TKR62737.1"/>
    <property type="molecule type" value="Genomic_DNA"/>
</dbReference>
<dbReference type="Proteomes" id="UP000298663">
    <property type="component" value="Unassembled WGS sequence"/>
</dbReference>
<organism evidence="1 2">
    <name type="scientific">Steinernema carpocapsae</name>
    <name type="common">Entomopathogenic nematode</name>
    <dbReference type="NCBI Taxonomy" id="34508"/>
    <lineage>
        <taxon>Eukaryota</taxon>
        <taxon>Metazoa</taxon>
        <taxon>Ecdysozoa</taxon>
        <taxon>Nematoda</taxon>
        <taxon>Chromadorea</taxon>
        <taxon>Rhabditida</taxon>
        <taxon>Tylenchina</taxon>
        <taxon>Panagrolaimomorpha</taxon>
        <taxon>Strongyloidoidea</taxon>
        <taxon>Steinernematidae</taxon>
        <taxon>Steinernema</taxon>
    </lineage>
</organism>
<reference evidence="1 2" key="2">
    <citation type="journal article" date="2019" name="G3 (Bethesda)">
        <title>Hybrid Assembly of the Genome of the Entomopathogenic Nematode Steinernema carpocapsae Identifies the X-Chromosome.</title>
        <authorList>
            <person name="Serra L."/>
            <person name="Macchietto M."/>
            <person name="Macias-Munoz A."/>
            <person name="McGill C.J."/>
            <person name="Rodriguez I.M."/>
            <person name="Rodriguez B."/>
            <person name="Murad R."/>
            <person name="Mortazavi A."/>
        </authorList>
    </citation>
    <scope>NUCLEOTIDE SEQUENCE [LARGE SCALE GENOMIC DNA]</scope>
    <source>
        <strain evidence="1 2">ALL</strain>
    </source>
</reference>